<organism evidence="6 7">
    <name type="scientific">Bailinhaonella thermotolerans</name>
    <dbReference type="NCBI Taxonomy" id="1070861"/>
    <lineage>
        <taxon>Bacteria</taxon>
        <taxon>Bacillati</taxon>
        <taxon>Actinomycetota</taxon>
        <taxon>Actinomycetes</taxon>
        <taxon>Streptosporangiales</taxon>
        <taxon>Streptosporangiaceae</taxon>
        <taxon>Bailinhaonella</taxon>
    </lineage>
</organism>
<keyword evidence="2" id="KW-0274">FAD</keyword>
<sequence length="373" mass="37958">MECLVRFALNLGRQANGTAPGIRDRSHDLRRASRRGRRAWLLSGCPRRGTEVAHVKPASFTYHAPTAAAEASALLAELGPAAAALAGGQSLVPELAARRARFAHLVDLNRVAELAGITLDGDELRVGSMTRQRDAERSTEVREAAPLLALALPWLGPPQVRNRGTVGGALAQADPAGDLPAVAVALGALLELGGPAGTVPAGARFTGARPAPGPLLTAARFPRWPAGSGFGFERVAPRAAGRALAGAAVALAPGAACRIVLYGVTPAPARPRAAEELALAGAPAEEVARAALRDLGLLPGPPDEPAVERSGPRRPAPGGAGDGGREEVPHGGADGPDGSRLPRGARASAAVRGRLAAHVLERALRSARESAGA</sequence>
<proteinExistence type="predicted"/>
<evidence type="ECO:0000256" key="3">
    <source>
        <dbReference type="ARBA" id="ARBA00023002"/>
    </source>
</evidence>
<protein>
    <submittedName>
        <fullName evidence="6">Xanthine dehydrogenase family protein subunit M</fullName>
    </submittedName>
</protein>
<dbReference type="InterPro" id="IPR016167">
    <property type="entry name" value="FAD-bd_PCMH_sub1"/>
</dbReference>
<accession>A0A3A4AL42</accession>
<keyword evidence="1" id="KW-0285">Flavoprotein</keyword>
<dbReference type="OrthoDB" id="9793944at2"/>
<dbReference type="InterPro" id="IPR051312">
    <property type="entry name" value="Diverse_Substr_Oxidored"/>
</dbReference>
<evidence type="ECO:0000313" key="6">
    <source>
        <dbReference type="EMBL" id="RJL27217.1"/>
    </source>
</evidence>
<dbReference type="PROSITE" id="PS51387">
    <property type="entry name" value="FAD_PCMH"/>
    <property type="match status" value="1"/>
</dbReference>
<evidence type="ECO:0000313" key="7">
    <source>
        <dbReference type="Proteomes" id="UP000265768"/>
    </source>
</evidence>
<dbReference type="InterPro" id="IPR016166">
    <property type="entry name" value="FAD-bd_PCMH"/>
</dbReference>
<dbReference type="Pfam" id="PF00941">
    <property type="entry name" value="FAD_binding_5"/>
    <property type="match status" value="1"/>
</dbReference>
<name>A0A3A4AL42_9ACTN</name>
<dbReference type="SUPFAM" id="SSF56176">
    <property type="entry name" value="FAD-binding/transporter-associated domain-like"/>
    <property type="match status" value="1"/>
</dbReference>
<dbReference type="SUPFAM" id="SSF55447">
    <property type="entry name" value="CO dehydrogenase flavoprotein C-terminal domain-like"/>
    <property type="match status" value="1"/>
</dbReference>
<dbReference type="Gene3D" id="3.30.465.10">
    <property type="match status" value="1"/>
</dbReference>
<dbReference type="EMBL" id="QZEY01000011">
    <property type="protein sequence ID" value="RJL27217.1"/>
    <property type="molecule type" value="Genomic_DNA"/>
</dbReference>
<evidence type="ECO:0000256" key="1">
    <source>
        <dbReference type="ARBA" id="ARBA00022630"/>
    </source>
</evidence>
<evidence type="ECO:0000256" key="4">
    <source>
        <dbReference type="SAM" id="MobiDB-lite"/>
    </source>
</evidence>
<dbReference type="PANTHER" id="PTHR42659:SF2">
    <property type="entry name" value="XANTHINE DEHYDROGENASE SUBUNIT C-RELATED"/>
    <property type="match status" value="1"/>
</dbReference>
<dbReference type="PANTHER" id="PTHR42659">
    <property type="entry name" value="XANTHINE DEHYDROGENASE SUBUNIT C-RELATED"/>
    <property type="match status" value="1"/>
</dbReference>
<gene>
    <name evidence="6" type="ORF">D5H75_25835</name>
</gene>
<dbReference type="InterPro" id="IPR036318">
    <property type="entry name" value="FAD-bd_PCMH-like_sf"/>
</dbReference>
<evidence type="ECO:0000259" key="5">
    <source>
        <dbReference type="PROSITE" id="PS51387"/>
    </source>
</evidence>
<dbReference type="AlphaFoldDB" id="A0A3A4AL42"/>
<dbReference type="InterPro" id="IPR016169">
    <property type="entry name" value="FAD-bd_PCMH_sub2"/>
</dbReference>
<dbReference type="GO" id="GO:0016491">
    <property type="term" value="F:oxidoreductase activity"/>
    <property type="evidence" value="ECO:0007669"/>
    <property type="project" value="UniProtKB-KW"/>
</dbReference>
<keyword evidence="7" id="KW-1185">Reference proteome</keyword>
<feature type="region of interest" description="Disordered" evidence="4">
    <location>
        <begin position="295"/>
        <end position="349"/>
    </location>
</feature>
<dbReference type="Proteomes" id="UP000265768">
    <property type="component" value="Unassembled WGS sequence"/>
</dbReference>
<keyword evidence="3" id="KW-0560">Oxidoreductase</keyword>
<reference evidence="6 7" key="1">
    <citation type="submission" date="2018-09" db="EMBL/GenBank/DDBJ databases">
        <title>YIM 75507 draft genome.</title>
        <authorList>
            <person name="Tang S."/>
            <person name="Feng Y."/>
        </authorList>
    </citation>
    <scope>NUCLEOTIDE SEQUENCE [LARGE SCALE GENOMIC DNA]</scope>
    <source>
        <strain evidence="6 7">YIM 75507</strain>
    </source>
</reference>
<evidence type="ECO:0000256" key="2">
    <source>
        <dbReference type="ARBA" id="ARBA00022827"/>
    </source>
</evidence>
<dbReference type="InterPro" id="IPR036683">
    <property type="entry name" value="CO_DH_flav_C_dom_sf"/>
</dbReference>
<dbReference type="InterPro" id="IPR002346">
    <property type="entry name" value="Mopterin_DH_FAD-bd"/>
</dbReference>
<dbReference type="Gene3D" id="3.30.43.10">
    <property type="entry name" value="Uridine Diphospho-n-acetylenolpyruvylglucosamine Reductase, domain 2"/>
    <property type="match status" value="1"/>
</dbReference>
<comment type="caution">
    <text evidence="6">The sequence shown here is derived from an EMBL/GenBank/DDBJ whole genome shotgun (WGS) entry which is preliminary data.</text>
</comment>
<feature type="domain" description="FAD-binding PCMH-type" evidence="5">
    <location>
        <begin position="55"/>
        <end position="226"/>
    </location>
</feature>
<dbReference type="GO" id="GO:0071949">
    <property type="term" value="F:FAD binding"/>
    <property type="evidence" value="ECO:0007669"/>
    <property type="project" value="InterPro"/>
</dbReference>